<name>B1VGQ7_CORU7</name>
<dbReference type="EMBL" id="AM942444">
    <property type="protein sequence ID" value="CAQ05364.1"/>
    <property type="molecule type" value="Genomic_DNA"/>
</dbReference>
<dbReference type="STRING" id="504474.cu1404"/>
<dbReference type="Proteomes" id="UP000001727">
    <property type="component" value="Chromosome"/>
</dbReference>
<dbReference type="AlphaFoldDB" id="B1VGQ7"/>
<evidence type="ECO:0000313" key="1">
    <source>
        <dbReference type="EMBL" id="CAQ05364.1"/>
    </source>
</evidence>
<keyword evidence="2" id="KW-1185">Reference proteome</keyword>
<accession>B1VGQ7</accession>
<organism evidence="1 2">
    <name type="scientific">Corynebacterium urealyticum (strain ATCC 43042 / DSM 7109)</name>
    <dbReference type="NCBI Taxonomy" id="504474"/>
    <lineage>
        <taxon>Bacteria</taxon>
        <taxon>Bacillati</taxon>
        <taxon>Actinomycetota</taxon>
        <taxon>Actinomycetes</taxon>
        <taxon>Mycobacteriales</taxon>
        <taxon>Corynebacteriaceae</taxon>
        <taxon>Corynebacterium</taxon>
    </lineage>
</organism>
<gene>
    <name evidence="1" type="ordered locus">cu1404</name>
</gene>
<proteinExistence type="predicted"/>
<protein>
    <submittedName>
        <fullName evidence="1">Uncharacterized protein</fullName>
    </submittedName>
</protein>
<dbReference type="KEGG" id="cur:cu1404"/>
<dbReference type="HOGENOM" id="CLU_1871966_0_0_11"/>
<sequence>MTTSANHHLMIPANHPAGSKSYEVNAYEINASYGLVLTIWFTRERFPDDTDPEMLKELAVFLSREVKDRIASKWADRVPANVRLVPESDPLAGRNQRVVRITEHAPGRYPSPGEPCNCIQVIFDNQTTATTKETQP</sequence>
<evidence type="ECO:0000313" key="2">
    <source>
        <dbReference type="Proteomes" id="UP000001727"/>
    </source>
</evidence>
<reference evidence="1 2" key="1">
    <citation type="journal article" date="2008" name="J. Biotechnol.">
        <title>The lifestyle of Corynebacterium urealyticum derived from its complete genome sequence established by pyrosequencing.</title>
        <authorList>
            <person name="Tauch A."/>
            <person name="Trost E."/>
            <person name="Tilker A."/>
            <person name="Ludewig U."/>
            <person name="Schneiker S."/>
            <person name="Goesmann A."/>
            <person name="Arnold W."/>
            <person name="Bekel T."/>
            <person name="Brinkrolf K."/>
            <person name="Brune I."/>
            <person name="Goetker S."/>
            <person name="Kalinowski J."/>
            <person name="Kamp P.-B."/>
            <person name="Lobo F.P."/>
            <person name="Viehoever P."/>
            <person name="Weisshaar B."/>
            <person name="Soriano F."/>
            <person name="Droege M."/>
            <person name="Puehler A."/>
        </authorList>
    </citation>
    <scope>NUCLEOTIDE SEQUENCE [LARGE SCALE GENOMIC DNA]</scope>
    <source>
        <strain evidence="2">ATCC 43042 / DSM 7109</strain>
    </source>
</reference>